<feature type="compositionally biased region" description="Basic and acidic residues" evidence="2">
    <location>
        <begin position="791"/>
        <end position="806"/>
    </location>
</feature>
<evidence type="ECO:0000313" key="4">
    <source>
        <dbReference type="EMBL" id="RAR14296.1"/>
    </source>
</evidence>
<dbReference type="PANTHER" id="PTHR39597:SF1">
    <property type="entry name" value="UBA DOMAIN-CONTAINING PROTEIN RUP1"/>
    <property type="match status" value="1"/>
</dbReference>
<dbReference type="AlphaFoldDB" id="A0A364NAK0"/>
<feature type="compositionally biased region" description="Polar residues" evidence="2">
    <location>
        <begin position="716"/>
        <end position="728"/>
    </location>
</feature>
<sequence length="806" mass="88980">MAGADVEEKIDQLLNFGVDLLDRNELKQLLANHGNNLEAAVNNYFDSQGEGGISSLKAHLRNSQAKWDETAFGGAMYGADDTNIASLENYPHSNLNSRAPTRPPSRTSIASTQAQAGDAPMQSIEDQEMGVIGSNPNFGPATRENYDTSSWALVPTATEIIADPIPSQRKREEGQPAILKPSSNFNYLSSLIPILHSIPLFRNELLCPGVLNDDYWVGDDWWKGSPTETARIFEDSMGRSEAHGLEILHEAQRLMAFLDNTDRIYGSVNALLQTEAWTEAQSVVDDPDDDLLKFLVMWGFALQSNVPDVELNGLLRSTVNVAGCIQESFALDTTVTRDQSRPDFSLYDVLDDTLFSSAMGSAHLRDTSNVLIIRLTSSNTEASDLGCRVPATLYIDRYLEKNKHVIDGMYSDIKQHEERLRAMQAQIEDLKFHSPNKAGAKKVESLQLLRSSMAAFESQEDQPSSEDAKVLHQLQELCKSIENQLTTLDEQTQQVQKTIAGISGRFKPTVDDGANDATIDNAMDTANDAAEKPAESLAVDFPEGQTPADAMQHPYFLYGVATRRDVVYVRHPDIKSDIPGATQWWRMQYDSESSNPIIRRDRLSLQEVIERATTESASALLVYANDDAISVDPIPLPKPLQDFIKRDNLNFLEELQKNTTGWEGYGDYGEAAQGGWDDMPGEWGKNGTGWEKDAFQDNPEWSGIDAKDFHSRTRNDSNMSSATLTPNTEIDDEAPGAQEMVETNPSRSAVPGLSSASSETVGRSDDAMELDVDKLPSKVRFSDVDMADAQDESRAQHIEVAPKKGG</sequence>
<dbReference type="GO" id="GO:0016579">
    <property type="term" value="P:protein deubiquitination"/>
    <property type="evidence" value="ECO:0007669"/>
    <property type="project" value="TreeGrafter"/>
</dbReference>
<evidence type="ECO:0000256" key="1">
    <source>
        <dbReference type="SAM" id="Coils"/>
    </source>
</evidence>
<dbReference type="GO" id="GO:0005634">
    <property type="term" value="C:nucleus"/>
    <property type="evidence" value="ECO:0007669"/>
    <property type="project" value="TreeGrafter"/>
</dbReference>
<proteinExistence type="predicted"/>
<evidence type="ECO:0000256" key="2">
    <source>
        <dbReference type="SAM" id="MobiDB-lite"/>
    </source>
</evidence>
<feature type="compositionally biased region" description="Basic and acidic residues" evidence="2">
    <location>
        <begin position="762"/>
        <end position="783"/>
    </location>
</feature>
<feature type="region of interest" description="Disordered" evidence="2">
    <location>
        <begin position="669"/>
        <end position="806"/>
    </location>
</feature>
<evidence type="ECO:0000259" key="3">
    <source>
        <dbReference type="PROSITE" id="PS50030"/>
    </source>
</evidence>
<feature type="region of interest" description="Disordered" evidence="2">
    <location>
        <begin position="89"/>
        <end position="121"/>
    </location>
</feature>
<feature type="coiled-coil region" evidence="1">
    <location>
        <begin position="406"/>
        <end position="433"/>
    </location>
</feature>
<organism evidence="4 5">
    <name type="scientific">Stemphylium lycopersici</name>
    <name type="common">Tomato gray leaf spot disease fungus</name>
    <name type="synonym">Thyrospora lycopersici</name>
    <dbReference type="NCBI Taxonomy" id="183478"/>
    <lineage>
        <taxon>Eukaryota</taxon>
        <taxon>Fungi</taxon>
        <taxon>Dikarya</taxon>
        <taxon>Ascomycota</taxon>
        <taxon>Pezizomycotina</taxon>
        <taxon>Dothideomycetes</taxon>
        <taxon>Pleosporomycetidae</taxon>
        <taxon>Pleosporales</taxon>
        <taxon>Pleosporineae</taxon>
        <taxon>Pleosporaceae</taxon>
        <taxon>Stemphylium</taxon>
    </lineage>
</organism>
<keyword evidence="5" id="KW-1185">Reference proteome</keyword>
<dbReference type="InterPro" id="IPR015940">
    <property type="entry name" value="UBA"/>
</dbReference>
<dbReference type="InterPro" id="IPR055335">
    <property type="entry name" value="Ucp6/RUP1"/>
</dbReference>
<reference evidence="5" key="1">
    <citation type="submission" date="2018-05" db="EMBL/GenBank/DDBJ databases">
        <title>Draft genome sequence of Stemphylium lycopersici strain CIDEFI 213.</title>
        <authorList>
            <person name="Medina R."/>
            <person name="Franco M.E.E."/>
            <person name="Lucentini C.G."/>
            <person name="Saparrat M.C.N."/>
            <person name="Balatti P.A."/>
        </authorList>
    </citation>
    <scope>NUCLEOTIDE SEQUENCE [LARGE SCALE GENOMIC DNA]</scope>
    <source>
        <strain evidence="5">CIDEFI 213</strain>
    </source>
</reference>
<feature type="compositionally biased region" description="Polar residues" evidence="2">
    <location>
        <begin position="89"/>
        <end position="115"/>
    </location>
</feature>
<dbReference type="PANTHER" id="PTHR39597">
    <property type="entry name" value="UBA DOMAIN-CONTAINING PROTEIN RUP1"/>
    <property type="match status" value="1"/>
</dbReference>
<dbReference type="GO" id="GO:0005829">
    <property type="term" value="C:cytosol"/>
    <property type="evidence" value="ECO:0007669"/>
    <property type="project" value="TreeGrafter"/>
</dbReference>
<feature type="coiled-coil region" evidence="1">
    <location>
        <begin position="471"/>
        <end position="498"/>
    </location>
</feature>
<comment type="caution">
    <text evidence="4">The sequence shown here is derived from an EMBL/GenBank/DDBJ whole genome shotgun (WGS) entry which is preliminary data.</text>
</comment>
<feature type="domain" description="UBA" evidence="3">
    <location>
        <begin position="5"/>
        <end position="47"/>
    </location>
</feature>
<dbReference type="Proteomes" id="UP000249619">
    <property type="component" value="Unassembled WGS sequence"/>
</dbReference>
<dbReference type="PROSITE" id="PS50030">
    <property type="entry name" value="UBA"/>
    <property type="match status" value="1"/>
</dbReference>
<dbReference type="EMBL" id="QGDH01000023">
    <property type="protein sequence ID" value="RAR14296.1"/>
    <property type="molecule type" value="Genomic_DNA"/>
</dbReference>
<evidence type="ECO:0000313" key="5">
    <source>
        <dbReference type="Proteomes" id="UP000249619"/>
    </source>
</evidence>
<feature type="compositionally biased region" description="Basic and acidic residues" evidence="2">
    <location>
        <begin position="705"/>
        <end position="715"/>
    </location>
</feature>
<accession>A0A364NAK0</accession>
<gene>
    <name evidence="4" type="ORF">DDE83_002246</name>
</gene>
<dbReference type="Pfam" id="PF14555">
    <property type="entry name" value="UBA_4"/>
    <property type="match status" value="1"/>
</dbReference>
<protein>
    <submittedName>
        <fullName evidence="4">Ubiquitin interaction motif protein</fullName>
    </submittedName>
</protein>
<keyword evidence="1" id="KW-0175">Coiled coil</keyword>
<name>A0A364NAK0_STELY</name>
<dbReference type="STRING" id="183478.A0A364NAK0"/>